<proteinExistence type="predicted"/>
<sequence length="76" mass="8959">MCNGLYSDQFTTYENIKCRDVLIRWSRAQGKMNNIVIVIRRFDSRGQGKRLRRPREYLLVRGAVNMNLASLVRQIV</sequence>
<comment type="caution">
    <text evidence="1">The sequence shown here is derived from an EMBL/GenBank/DDBJ whole genome shotgun (WGS) entry which is preliminary data.</text>
</comment>
<gene>
    <name evidence="1" type="ORF">L3X38_010295</name>
</gene>
<dbReference type="Proteomes" id="UP001054821">
    <property type="component" value="Chromosome 2"/>
</dbReference>
<name>A0AAD4WFA4_PRUDU</name>
<evidence type="ECO:0000313" key="2">
    <source>
        <dbReference type="Proteomes" id="UP001054821"/>
    </source>
</evidence>
<protein>
    <submittedName>
        <fullName evidence="1">Uncharacterized protein</fullName>
    </submittedName>
</protein>
<dbReference type="AlphaFoldDB" id="A0AAD4WFA4"/>
<dbReference type="EMBL" id="JAJFAZ020000002">
    <property type="protein sequence ID" value="KAI5342420.1"/>
    <property type="molecule type" value="Genomic_DNA"/>
</dbReference>
<organism evidence="1 2">
    <name type="scientific">Prunus dulcis</name>
    <name type="common">Almond</name>
    <name type="synonym">Amygdalus dulcis</name>
    <dbReference type="NCBI Taxonomy" id="3755"/>
    <lineage>
        <taxon>Eukaryota</taxon>
        <taxon>Viridiplantae</taxon>
        <taxon>Streptophyta</taxon>
        <taxon>Embryophyta</taxon>
        <taxon>Tracheophyta</taxon>
        <taxon>Spermatophyta</taxon>
        <taxon>Magnoliopsida</taxon>
        <taxon>eudicotyledons</taxon>
        <taxon>Gunneridae</taxon>
        <taxon>Pentapetalae</taxon>
        <taxon>rosids</taxon>
        <taxon>fabids</taxon>
        <taxon>Rosales</taxon>
        <taxon>Rosaceae</taxon>
        <taxon>Amygdaloideae</taxon>
        <taxon>Amygdaleae</taxon>
        <taxon>Prunus</taxon>
    </lineage>
</organism>
<reference evidence="1 2" key="1">
    <citation type="journal article" date="2022" name="G3 (Bethesda)">
        <title>Whole-genome sequence and methylome profiling of the almond [Prunus dulcis (Mill.) D.A. Webb] cultivar 'Nonpareil'.</title>
        <authorList>
            <person name="D'Amico-Willman K.M."/>
            <person name="Ouma W.Z."/>
            <person name="Meulia T."/>
            <person name="Sideli G.M."/>
            <person name="Gradziel T.M."/>
            <person name="Fresnedo-Ramirez J."/>
        </authorList>
    </citation>
    <scope>NUCLEOTIDE SEQUENCE [LARGE SCALE GENOMIC DNA]</scope>
    <source>
        <strain evidence="1">Clone GOH B32 T37-40</strain>
    </source>
</reference>
<evidence type="ECO:0000313" key="1">
    <source>
        <dbReference type="EMBL" id="KAI5342420.1"/>
    </source>
</evidence>
<accession>A0AAD4WFA4</accession>
<keyword evidence="2" id="KW-1185">Reference proteome</keyword>